<dbReference type="PANTHER" id="PTHR43072:SF23">
    <property type="entry name" value="UPF0039 PROTEIN C11D3.02C"/>
    <property type="match status" value="1"/>
</dbReference>
<evidence type="ECO:0000256" key="2">
    <source>
        <dbReference type="ARBA" id="ARBA00023315"/>
    </source>
</evidence>
<keyword evidence="1 4" id="KW-0808">Transferase</keyword>
<evidence type="ECO:0000259" key="3">
    <source>
        <dbReference type="PROSITE" id="PS51186"/>
    </source>
</evidence>
<dbReference type="Gene3D" id="3.40.630.30">
    <property type="match status" value="1"/>
</dbReference>
<dbReference type="InterPro" id="IPR000182">
    <property type="entry name" value="GNAT_dom"/>
</dbReference>
<accession>A0A1M6KBF4</accession>
<organism evidence="4 5">
    <name type="scientific">Tessaracoccus bendigoensis DSM 12906</name>
    <dbReference type="NCBI Taxonomy" id="1123357"/>
    <lineage>
        <taxon>Bacteria</taxon>
        <taxon>Bacillati</taxon>
        <taxon>Actinomycetota</taxon>
        <taxon>Actinomycetes</taxon>
        <taxon>Propionibacteriales</taxon>
        <taxon>Propionibacteriaceae</taxon>
        <taxon>Tessaracoccus</taxon>
    </lineage>
</organism>
<feature type="domain" description="N-acetyltransferase" evidence="3">
    <location>
        <begin position="15"/>
        <end position="189"/>
    </location>
</feature>
<dbReference type="RefSeq" id="WP_073189334.1">
    <property type="nucleotide sequence ID" value="NZ_FQZG01000058.1"/>
</dbReference>
<dbReference type="PROSITE" id="PS51186">
    <property type="entry name" value="GNAT"/>
    <property type="match status" value="1"/>
</dbReference>
<sequence length="361" mass="39501">MQISRHEQPPDPSHPDFRLCEFDAELWDGVLLDLFGNTDLGKSALAGWSEGQQSAYARCRYLAAHEDGELAGMATLVEPRVDNRHVAYVSVGVSPSRRRMGTGEALLEAALAWGRANGRTTFQAWTWEPLVRPGPGMLKARDGDGVIDPEGPGARFLLRHGFRLAQVDTMSGLTLQPQATLQEMARAATGSLAERYELLQWVDDTPAEHLSAMAALMVAMSIDVPTGEAELQPEVYDEARVRTFDRQRRDGGLGQLVTVVRERRTGELVGFTRVVSDRARPRVADQWDTLVLGPHRGQGLGWTMKTASHAAMRATWPGVSAVVTGNASENSWMLDINRRLGFVPIAASGCFERREAGSGAD</sequence>
<dbReference type="AlphaFoldDB" id="A0A1M6KBF4"/>
<dbReference type="EMBL" id="FQZG01000058">
    <property type="protein sequence ID" value="SHJ56222.1"/>
    <property type="molecule type" value="Genomic_DNA"/>
</dbReference>
<keyword evidence="2" id="KW-0012">Acyltransferase</keyword>
<evidence type="ECO:0000313" key="5">
    <source>
        <dbReference type="Proteomes" id="UP000184512"/>
    </source>
</evidence>
<evidence type="ECO:0000256" key="1">
    <source>
        <dbReference type="ARBA" id="ARBA00022679"/>
    </source>
</evidence>
<dbReference type="STRING" id="1123357.SAMN02745244_02782"/>
<name>A0A1M6KBF4_9ACTN</name>
<protein>
    <submittedName>
        <fullName evidence="4">Acetyltransferase (GNAT) family protein</fullName>
    </submittedName>
</protein>
<dbReference type="Proteomes" id="UP000184512">
    <property type="component" value="Unassembled WGS sequence"/>
</dbReference>
<evidence type="ECO:0000313" key="4">
    <source>
        <dbReference type="EMBL" id="SHJ56222.1"/>
    </source>
</evidence>
<dbReference type="Pfam" id="PF00583">
    <property type="entry name" value="Acetyltransf_1"/>
    <property type="match status" value="1"/>
</dbReference>
<dbReference type="CDD" id="cd04301">
    <property type="entry name" value="NAT_SF"/>
    <property type="match status" value="1"/>
</dbReference>
<proteinExistence type="predicted"/>
<reference evidence="4 5" key="1">
    <citation type="submission" date="2016-11" db="EMBL/GenBank/DDBJ databases">
        <authorList>
            <person name="Jaros S."/>
            <person name="Januszkiewicz K."/>
            <person name="Wedrychowicz H."/>
        </authorList>
    </citation>
    <scope>NUCLEOTIDE SEQUENCE [LARGE SCALE GENOMIC DNA]</scope>
    <source>
        <strain evidence="4 5">DSM 12906</strain>
    </source>
</reference>
<dbReference type="SUPFAM" id="SSF55729">
    <property type="entry name" value="Acyl-CoA N-acyltransferases (Nat)"/>
    <property type="match status" value="2"/>
</dbReference>
<dbReference type="PANTHER" id="PTHR43072">
    <property type="entry name" value="N-ACETYLTRANSFERASE"/>
    <property type="match status" value="1"/>
</dbReference>
<dbReference type="GO" id="GO:0016747">
    <property type="term" value="F:acyltransferase activity, transferring groups other than amino-acyl groups"/>
    <property type="evidence" value="ECO:0007669"/>
    <property type="project" value="InterPro"/>
</dbReference>
<keyword evidence="5" id="KW-1185">Reference proteome</keyword>
<dbReference type="InterPro" id="IPR016181">
    <property type="entry name" value="Acyl_CoA_acyltransferase"/>
</dbReference>
<gene>
    <name evidence="4" type="ORF">SAMN02745244_02782</name>
</gene>